<protein>
    <submittedName>
        <fullName evidence="10">Protein jagunal</fullName>
    </submittedName>
</protein>
<keyword evidence="9" id="KW-1185">Reference proteome</keyword>
<evidence type="ECO:0000256" key="6">
    <source>
        <dbReference type="ARBA" id="ARBA00023136"/>
    </source>
</evidence>
<dbReference type="EMBL" id="UZAM01009604">
    <property type="protein sequence ID" value="VDP09611.1"/>
    <property type="molecule type" value="Genomic_DNA"/>
</dbReference>
<gene>
    <name evidence="8" type="ORF">SBAD_LOCUS6250</name>
</gene>
<feature type="transmembrane region" description="Helical" evidence="7">
    <location>
        <begin position="139"/>
        <end position="159"/>
    </location>
</feature>
<evidence type="ECO:0000313" key="8">
    <source>
        <dbReference type="EMBL" id="VDP09611.1"/>
    </source>
</evidence>
<dbReference type="Proteomes" id="UP000270296">
    <property type="component" value="Unassembled WGS sequence"/>
</dbReference>
<proteinExistence type="inferred from homology"/>
<dbReference type="InterPro" id="IPR009787">
    <property type="entry name" value="Jagunal"/>
</dbReference>
<dbReference type="GO" id="GO:0016192">
    <property type="term" value="P:vesicle-mediated transport"/>
    <property type="evidence" value="ECO:0007669"/>
    <property type="project" value="TreeGrafter"/>
</dbReference>
<dbReference type="Pfam" id="PF07086">
    <property type="entry name" value="Jagunal"/>
    <property type="match status" value="1"/>
</dbReference>
<name>A0A183IRK3_9BILA</name>
<evidence type="ECO:0000256" key="5">
    <source>
        <dbReference type="ARBA" id="ARBA00022989"/>
    </source>
</evidence>
<comment type="subcellular location">
    <subcellularLocation>
        <location evidence="1">Endoplasmic reticulum membrane</location>
        <topology evidence="1">Multi-pass membrane protein</topology>
    </subcellularLocation>
</comment>
<feature type="transmembrane region" description="Helical" evidence="7">
    <location>
        <begin position="108"/>
        <end position="127"/>
    </location>
</feature>
<dbReference type="PANTHER" id="PTHR20955">
    <property type="entry name" value="PROTEIN JAGUNAL HOMOLOG 1"/>
    <property type="match status" value="1"/>
</dbReference>
<evidence type="ECO:0000313" key="9">
    <source>
        <dbReference type="Proteomes" id="UP000270296"/>
    </source>
</evidence>
<sequence>MSSRFGPRAVGTDGSDFTHRQKVARHYKESVLNKFRLKFTLVLHVLILSLIIVKIFLDGVSQNFGIYAKAKIPHTELWECWWTLSVVSLVLAYSSFARNNEYRMRLSYYGLVIFALIPLAFGAGSKLPELIRYVKGGDARLFCGFPLVVLWYIFFAVAFQVHWFTMYFEAQLVKAWLPVKTVKPKGD</sequence>
<keyword evidence="5 7" id="KW-1133">Transmembrane helix</keyword>
<dbReference type="GO" id="GO:0005789">
    <property type="term" value="C:endoplasmic reticulum membrane"/>
    <property type="evidence" value="ECO:0007669"/>
    <property type="project" value="UniProtKB-SubCell"/>
</dbReference>
<evidence type="ECO:0000256" key="3">
    <source>
        <dbReference type="ARBA" id="ARBA00022692"/>
    </source>
</evidence>
<dbReference type="WBParaSite" id="SBAD_0000649301-mRNA-1">
    <property type="protein sequence ID" value="SBAD_0000649301-mRNA-1"/>
    <property type="gene ID" value="SBAD_0000649301"/>
</dbReference>
<keyword evidence="4" id="KW-0256">Endoplasmic reticulum</keyword>
<dbReference type="AlphaFoldDB" id="A0A183IRK3"/>
<keyword evidence="3 7" id="KW-0812">Transmembrane</keyword>
<accession>A0A183IRK3</accession>
<reference evidence="10" key="1">
    <citation type="submission" date="2016-06" db="UniProtKB">
        <authorList>
            <consortium name="WormBaseParasite"/>
        </authorList>
    </citation>
    <scope>IDENTIFICATION</scope>
</reference>
<dbReference type="PANTHER" id="PTHR20955:SF1">
    <property type="entry name" value="PROTEIN JAGUNAL HOMOLOG 1"/>
    <property type="match status" value="1"/>
</dbReference>
<evidence type="ECO:0000256" key="7">
    <source>
        <dbReference type="SAM" id="Phobius"/>
    </source>
</evidence>
<keyword evidence="6 7" id="KW-0472">Membrane</keyword>
<organism evidence="10">
    <name type="scientific">Soboliphyme baturini</name>
    <dbReference type="NCBI Taxonomy" id="241478"/>
    <lineage>
        <taxon>Eukaryota</taxon>
        <taxon>Metazoa</taxon>
        <taxon>Ecdysozoa</taxon>
        <taxon>Nematoda</taxon>
        <taxon>Enoplea</taxon>
        <taxon>Dorylaimia</taxon>
        <taxon>Dioctophymatida</taxon>
        <taxon>Dioctophymatoidea</taxon>
        <taxon>Soboliphymatidae</taxon>
        <taxon>Soboliphyme</taxon>
    </lineage>
</organism>
<reference evidence="8 9" key="2">
    <citation type="submission" date="2018-11" db="EMBL/GenBank/DDBJ databases">
        <authorList>
            <consortium name="Pathogen Informatics"/>
        </authorList>
    </citation>
    <scope>NUCLEOTIDE SEQUENCE [LARGE SCALE GENOMIC DNA]</scope>
</reference>
<dbReference type="GO" id="GO:0007029">
    <property type="term" value="P:endoplasmic reticulum organization"/>
    <property type="evidence" value="ECO:0007669"/>
    <property type="project" value="InterPro"/>
</dbReference>
<evidence type="ECO:0000313" key="10">
    <source>
        <dbReference type="WBParaSite" id="SBAD_0000649301-mRNA-1"/>
    </source>
</evidence>
<comment type="similarity">
    <text evidence="2">Belongs to the jagunal family.</text>
</comment>
<evidence type="ECO:0000256" key="4">
    <source>
        <dbReference type="ARBA" id="ARBA00022824"/>
    </source>
</evidence>
<evidence type="ECO:0000256" key="2">
    <source>
        <dbReference type="ARBA" id="ARBA00008462"/>
    </source>
</evidence>
<dbReference type="OrthoDB" id="8914197at2759"/>
<feature type="transmembrane region" description="Helical" evidence="7">
    <location>
        <begin position="39"/>
        <end position="57"/>
    </location>
</feature>
<feature type="transmembrane region" description="Helical" evidence="7">
    <location>
        <begin position="77"/>
        <end position="96"/>
    </location>
</feature>
<evidence type="ECO:0000256" key="1">
    <source>
        <dbReference type="ARBA" id="ARBA00004477"/>
    </source>
</evidence>